<dbReference type="AlphaFoldDB" id="A0A1M7Z604"/>
<sequence length="186" mass="19685">MTSSSDALPFSRPIPVREIGYAPTRITVEAEPAERSALARLLGVPSVDRLKAAFELRARHGGRIAVHGTLEAHVVQACILTLAPVPVDVSDEIDMVFAPPGDEALYKPGEELDLDAFGEDPPDVIEGDAIDLGALAAEHLSLALDPYPRAPGATFDEISEGEGEDVPPSPFAALARLKRNEAESDG</sequence>
<dbReference type="OrthoDB" id="8443793at2"/>
<dbReference type="STRING" id="1123029.SAMN02745172_00246"/>
<protein>
    <submittedName>
        <fullName evidence="2">Uncharacterized ACR, COG1399</fullName>
    </submittedName>
</protein>
<dbReference type="InterPro" id="IPR003772">
    <property type="entry name" value="YceD"/>
</dbReference>
<feature type="region of interest" description="Disordered" evidence="1">
    <location>
        <begin position="151"/>
        <end position="170"/>
    </location>
</feature>
<name>A0A1M7Z604_9HYPH</name>
<dbReference type="RefSeq" id="WP_073625383.1">
    <property type="nucleotide sequence ID" value="NZ_FRXO01000001.1"/>
</dbReference>
<proteinExistence type="predicted"/>
<dbReference type="EMBL" id="FRXO01000001">
    <property type="protein sequence ID" value="SHO60299.1"/>
    <property type="molecule type" value="Genomic_DNA"/>
</dbReference>
<evidence type="ECO:0000256" key="1">
    <source>
        <dbReference type="SAM" id="MobiDB-lite"/>
    </source>
</evidence>
<organism evidence="2 3">
    <name type="scientific">Pseudoxanthobacter soli DSM 19599</name>
    <dbReference type="NCBI Taxonomy" id="1123029"/>
    <lineage>
        <taxon>Bacteria</taxon>
        <taxon>Pseudomonadati</taxon>
        <taxon>Pseudomonadota</taxon>
        <taxon>Alphaproteobacteria</taxon>
        <taxon>Hyphomicrobiales</taxon>
        <taxon>Segnochrobactraceae</taxon>
        <taxon>Pseudoxanthobacter</taxon>
    </lineage>
</organism>
<keyword evidence="3" id="KW-1185">Reference proteome</keyword>
<gene>
    <name evidence="2" type="ORF">SAMN02745172_00246</name>
</gene>
<evidence type="ECO:0000313" key="3">
    <source>
        <dbReference type="Proteomes" id="UP000186406"/>
    </source>
</evidence>
<dbReference type="Proteomes" id="UP000186406">
    <property type="component" value="Unassembled WGS sequence"/>
</dbReference>
<dbReference type="Pfam" id="PF02620">
    <property type="entry name" value="YceD"/>
    <property type="match status" value="1"/>
</dbReference>
<reference evidence="2 3" key="1">
    <citation type="submission" date="2016-12" db="EMBL/GenBank/DDBJ databases">
        <authorList>
            <person name="Song W.-J."/>
            <person name="Kurnit D.M."/>
        </authorList>
    </citation>
    <scope>NUCLEOTIDE SEQUENCE [LARGE SCALE GENOMIC DNA]</scope>
    <source>
        <strain evidence="2 3">DSM 19599</strain>
    </source>
</reference>
<accession>A0A1M7Z604</accession>
<evidence type="ECO:0000313" key="2">
    <source>
        <dbReference type="EMBL" id="SHO60299.1"/>
    </source>
</evidence>